<dbReference type="GO" id="GO:0003955">
    <property type="term" value="F:NAD(P)H dehydrogenase (quinone) activity"/>
    <property type="evidence" value="ECO:0007669"/>
    <property type="project" value="TreeGrafter"/>
</dbReference>
<evidence type="ECO:0000256" key="3">
    <source>
        <dbReference type="ARBA" id="ARBA00022827"/>
    </source>
</evidence>
<comment type="caution">
    <text evidence="6">The sequence shown here is derived from an EMBL/GenBank/DDBJ whole genome shotgun (WGS) entry which is preliminary data.</text>
</comment>
<dbReference type="PANTHER" id="PTHR42913:SF4">
    <property type="entry name" value="ALTERNATIVE NAD(P)H-UBIQUINONE OXIDOREDUCTASE C1, CHLOROPLASTIC_MITOCHONDRIAL"/>
    <property type="match status" value="1"/>
</dbReference>
<dbReference type="PANTHER" id="PTHR42913">
    <property type="entry name" value="APOPTOSIS-INDUCING FACTOR 1"/>
    <property type="match status" value="1"/>
</dbReference>
<gene>
    <name evidence="6" type="ORF">JKP88DRAFT_158067</name>
</gene>
<dbReference type="EMBL" id="JAFCMP010000334">
    <property type="protein sequence ID" value="KAG5181433.1"/>
    <property type="molecule type" value="Genomic_DNA"/>
</dbReference>
<dbReference type="InterPro" id="IPR036188">
    <property type="entry name" value="FAD/NAD-bd_sf"/>
</dbReference>
<evidence type="ECO:0000259" key="5">
    <source>
        <dbReference type="Pfam" id="PF07992"/>
    </source>
</evidence>
<comment type="cofactor">
    <cofactor evidence="1">
        <name>FAD</name>
        <dbReference type="ChEBI" id="CHEBI:57692"/>
    </cofactor>
</comment>
<dbReference type="Gene3D" id="3.50.50.100">
    <property type="match status" value="1"/>
</dbReference>
<dbReference type="InterPro" id="IPR051169">
    <property type="entry name" value="NADH-Q_oxidoreductase"/>
</dbReference>
<organism evidence="6 7">
    <name type="scientific">Tribonema minus</name>
    <dbReference type="NCBI Taxonomy" id="303371"/>
    <lineage>
        <taxon>Eukaryota</taxon>
        <taxon>Sar</taxon>
        <taxon>Stramenopiles</taxon>
        <taxon>Ochrophyta</taxon>
        <taxon>PX clade</taxon>
        <taxon>Xanthophyceae</taxon>
        <taxon>Tribonematales</taxon>
        <taxon>Tribonemataceae</taxon>
        <taxon>Tribonema</taxon>
    </lineage>
</organism>
<dbReference type="SUPFAM" id="SSF51905">
    <property type="entry name" value="FAD/NAD(P)-binding domain"/>
    <property type="match status" value="1"/>
</dbReference>
<dbReference type="PRINTS" id="PR00411">
    <property type="entry name" value="PNDRDTASEI"/>
</dbReference>
<keyword evidence="3" id="KW-0274">FAD</keyword>
<dbReference type="Proteomes" id="UP000664859">
    <property type="component" value="Unassembled WGS sequence"/>
</dbReference>
<evidence type="ECO:0000256" key="4">
    <source>
        <dbReference type="ARBA" id="ARBA00023002"/>
    </source>
</evidence>
<evidence type="ECO:0000313" key="7">
    <source>
        <dbReference type="Proteomes" id="UP000664859"/>
    </source>
</evidence>
<keyword evidence="4" id="KW-0560">Oxidoreductase</keyword>
<sequence>MSSEAPTSASVYAAQAKAAQKPRKEICIVGGGFGGLYTALRLAKLPWGNDTPHITLIDKRDKFVFLPLLYDLAAGYADLGEVAPTFKSLLEGTGISFVQASVTAIDLPSKSIAVAGALCDDLNGTALCDAADETRDLPYDDLIIALGAEPVPDLVEGAREHALPFYTVEDAYRLQLALRALRARSDDAPADVVVVGGSLCGVEIAATIAGVLDSARITMVTRAPELLSAAAPANRAAGAAKMRALGVDVRTATSVESVAAGAIAVRARDGGANGEAGADDAETLRADLIVWTAGSRPNGLLRGVEGLSLDARGRVRVSATLAADGLDSVYCLGDAAAVDGADGVPATAQAAMQQSDYVAWNGGAAARRRQRAPLPFRYMDLGQMVSLGAADGTMSALGERVTLRGPAAAAARRAVYALRMPTAPQRAAAAASIAVNTAAKASSLLLDMGLSVLDKLMDKREQR</sequence>
<dbReference type="GO" id="GO:0019646">
    <property type="term" value="P:aerobic electron transport chain"/>
    <property type="evidence" value="ECO:0007669"/>
    <property type="project" value="TreeGrafter"/>
</dbReference>
<dbReference type="OrthoDB" id="5376590at2759"/>
<protein>
    <submittedName>
        <fullName evidence="6">NADH dehydrogenase</fullName>
    </submittedName>
</protein>
<keyword evidence="7" id="KW-1185">Reference proteome</keyword>
<proteinExistence type="predicted"/>
<evidence type="ECO:0000256" key="1">
    <source>
        <dbReference type="ARBA" id="ARBA00001974"/>
    </source>
</evidence>
<dbReference type="Pfam" id="PF07992">
    <property type="entry name" value="Pyr_redox_2"/>
    <property type="match status" value="1"/>
</dbReference>
<dbReference type="InterPro" id="IPR023753">
    <property type="entry name" value="FAD/NAD-binding_dom"/>
</dbReference>
<evidence type="ECO:0000313" key="6">
    <source>
        <dbReference type="EMBL" id="KAG5181433.1"/>
    </source>
</evidence>
<reference evidence="6" key="1">
    <citation type="submission" date="2021-02" db="EMBL/GenBank/DDBJ databases">
        <title>First Annotated Genome of the Yellow-green Alga Tribonema minus.</title>
        <authorList>
            <person name="Mahan K.M."/>
        </authorList>
    </citation>
    <scope>NUCLEOTIDE SEQUENCE</scope>
    <source>
        <strain evidence="6">UTEX B ZZ1240</strain>
    </source>
</reference>
<dbReference type="AlphaFoldDB" id="A0A836CDT3"/>
<dbReference type="PRINTS" id="PR00368">
    <property type="entry name" value="FADPNR"/>
</dbReference>
<name>A0A836CDT3_9STRA</name>
<keyword evidence="2" id="KW-0285">Flavoprotein</keyword>
<evidence type="ECO:0000256" key="2">
    <source>
        <dbReference type="ARBA" id="ARBA00022630"/>
    </source>
</evidence>
<feature type="domain" description="FAD/NAD(P)-binding" evidence="5">
    <location>
        <begin position="25"/>
        <end position="354"/>
    </location>
</feature>
<accession>A0A836CDT3</accession>